<dbReference type="InterPro" id="IPR017853">
    <property type="entry name" value="GH"/>
</dbReference>
<reference evidence="7 8" key="1">
    <citation type="submission" date="2017-08" db="EMBL/GenBank/DDBJ databases">
        <title>Infants hospitalized years apart are colonized by the same room-sourced microbial strains.</title>
        <authorList>
            <person name="Brooks B."/>
            <person name="Olm M.R."/>
            <person name="Firek B.A."/>
            <person name="Baker R."/>
            <person name="Thomas B.C."/>
            <person name="Morowitz M.J."/>
            <person name="Banfield J.F."/>
        </authorList>
    </citation>
    <scope>NUCLEOTIDE SEQUENCE [LARGE SCALE GENOMIC DNA]</scope>
    <source>
        <strain evidence="7">S2_005_002_R2_33</strain>
    </source>
</reference>
<dbReference type="GO" id="GO:0004553">
    <property type="term" value="F:hydrolase activity, hydrolyzing O-glycosyl compounds"/>
    <property type="evidence" value="ECO:0007669"/>
    <property type="project" value="InterPro"/>
</dbReference>
<feature type="signal peptide" evidence="5">
    <location>
        <begin position="1"/>
        <end position="24"/>
    </location>
</feature>
<dbReference type="SUPFAM" id="SSF51445">
    <property type="entry name" value="(Trans)glycosidases"/>
    <property type="match status" value="1"/>
</dbReference>
<keyword evidence="5" id="KW-0732">Signal</keyword>
<keyword evidence="3" id="KW-0326">Glycosidase</keyword>
<dbReference type="GO" id="GO:0005975">
    <property type="term" value="P:carbohydrate metabolic process"/>
    <property type="evidence" value="ECO:0007669"/>
    <property type="project" value="InterPro"/>
</dbReference>
<dbReference type="Proteomes" id="UP000249082">
    <property type="component" value="Unassembled WGS sequence"/>
</dbReference>
<organism evidence="7 8">
    <name type="scientific">Novosphingobium pentaromativorans</name>
    <dbReference type="NCBI Taxonomy" id="205844"/>
    <lineage>
        <taxon>Bacteria</taxon>
        <taxon>Pseudomonadati</taxon>
        <taxon>Pseudomonadota</taxon>
        <taxon>Alphaproteobacteria</taxon>
        <taxon>Sphingomonadales</taxon>
        <taxon>Sphingomonadaceae</taxon>
        <taxon>Novosphingobium</taxon>
    </lineage>
</organism>
<comment type="similarity">
    <text evidence="1">Belongs to the glycosyl hydrolase 39 family.</text>
</comment>
<evidence type="ECO:0000256" key="5">
    <source>
        <dbReference type="SAM" id="SignalP"/>
    </source>
</evidence>
<evidence type="ECO:0000256" key="3">
    <source>
        <dbReference type="ARBA" id="ARBA00023295"/>
    </source>
</evidence>
<evidence type="ECO:0000256" key="2">
    <source>
        <dbReference type="ARBA" id="ARBA00022801"/>
    </source>
</evidence>
<name>A0A2W5NJS5_9SPHN</name>
<dbReference type="InterPro" id="IPR049166">
    <property type="entry name" value="GH39_cat"/>
</dbReference>
<sequence>MFDRRTFLASSAAAAALSASGVRAADIPGETVRVDTRTIAGTLPHVWEECVGSDRAAITMREEWREDMRLAVAEAGIKRARFHGIFNDELGVFGKSILEMRRNGGPNWLNVYRVYDGLLDVGVSPYVELSFMPGKLASGKTQFGFYGGNITPPTSDAEYAAFIKLFTAAMIDRYGLETVRSWPFEVWNEPNLSFFWTADKQRYFEMYKAAATAIKSVDPRIQVGGPATSKTAWIGDFGQWCAANNAPVDFFATHVYAGDDQDDVFGKGSPRRGINDVIPDALANARRTIDAGPFAGKPMWLSEWSSDSPAMIAHVIANSMAHCAGMSQWTLSGMYEELGVDDYMLKEGSMGWSMMIDGIAKPSFNTYRLLHRLGTQRLAAQGPALASKDKNGRISVLVWNLAEVDQPGGIPGMTSERKITGGPKRLTLQLDGIKGRKTAEVRFVDWERGSPMQTWQAMGSPRYPSRAQIAQLRQVSRPVVKTRRLNADGTLTLELPPEGLALVELA</sequence>
<dbReference type="InterPro" id="IPR049165">
    <property type="entry name" value="GH39_as"/>
</dbReference>
<dbReference type="Gene3D" id="3.20.20.80">
    <property type="entry name" value="Glycosidases"/>
    <property type="match status" value="1"/>
</dbReference>
<dbReference type="PROSITE" id="PS01027">
    <property type="entry name" value="GLYCOSYL_HYDROL_F39"/>
    <property type="match status" value="1"/>
</dbReference>
<dbReference type="PROSITE" id="PS51318">
    <property type="entry name" value="TAT"/>
    <property type="match status" value="1"/>
</dbReference>
<accession>A0A2W5NJS5</accession>
<dbReference type="SUPFAM" id="SSF51011">
    <property type="entry name" value="Glycosyl hydrolase domain"/>
    <property type="match status" value="1"/>
</dbReference>
<dbReference type="InterPro" id="IPR051923">
    <property type="entry name" value="Glycosyl_Hydrolase_39"/>
</dbReference>
<dbReference type="PANTHER" id="PTHR12631">
    <property type="entry name" value="ALPHA-L-IDURONIDASE"/>
    <property type="match status" value="1"/>
</dbReference>
<feature type="chain" id="PRO_5016181732" description="Glycosyl hydrolases family 39 N-terminal catalytic domain-containing protein" evidence="5">
    <location>
        <begin position="25"/>
        <end position="506"/>
    </location>
</feature>
<dbReference type="PANTHER" id="PTHR12631:SF10">
    <property type="entry name" value="BETA-XYLOSIDASE-LIKE PROTEIN-RELATED"/>
    <property type="match status" value="1"/>
</dbReference>
<keyword evidence="2" id="KW-0378">Hydrolase</keyword>
<evidence type="ECO:0000256" key="1">
    <source>
        <dbReference type="ARBA" id="ARBA00008875"/>
    </source>
</evidence>
<evidence type="ECO:0000313" key="7">
    <source>
        <dbReference type="EMBL" id="PZQ51105.1"/>
    </source>
</evidence>
<proteinExistence type="inferred from homology"/>
<dbReference type="PRINTS" id="PR00745">
    <property type="entry name" value="GLHYDRLASE39"/>
</dbReference>
<dbReference type="AlphaFoldDB" id="A0A2W5NJS5"/>
<dbReference type="Pfam" id="PF01229">
    <property type="entry name" value="Glyco_hydro_39"/>
    <property type="match status" value="1"/>
</dbReference>
<dbReference type="EMBL" id="QFPX01000027">
    <property type="protein sequence ID" value="PZQ51105.1"/>
    <property type="molecule type" value="Genomic_DNA"/>
</dbReference>
<feature type="active site" description="Proton donor" evidence="4">
    <location>
        <position position="189"/>
    </location>
</feature>
<feature type="domain" description="Glycosyl hydrolases family 39 N-terminal catalytic" evidence="6">
    <location>
        <begin position="32"/>
        <end position="491"/>
    </location>
</feature>
<gene>
    <name evidence="7" type="ORF">DI555_21310</name>
</gene>
<evidence type="ECO:0000256" key="4">
    <source>
        <dbReference type="PIRSR" id="PIRSR600514-1"/>
    </source>
</evidence>
<dbReference type="InterPro" id="IPR000514">
    <property type="entry name" value="Glyco_hydro_39"/>
</dbReference>
<evidence type="ECO:0000313" key="8">
    <source>
        <dbReference type="Proteomes" id="UP000249082"/>
    </source>
</evidence>
<dbReference type="InterPro" id="IPR006311">
    <property type="entry name" value="TAT_signal"/>
</dbReference>
<dbReference type="Gene3D" id="2.60.40.1500">
    <property type="entry name" value="Glycosyl hydrolase domain, family 39"/>
    <property type="match status" value="1"/>
</dbReference>
<comment type="caution">
    <text evidence="7">The sequence shown here is derived from an EMBL/GenBank/DDBJ whole genome shotgun (WGS) entry which is preliminary data.</text>
</comment>
<protein>
    <recommendedName>
        <fullName evidence="6">Glycosyl hydrolases family 39 N-terminal catalytic domain-containing protein</fullName>
    </recommendedName>
</protein>
<evidence type="ECO:0000259" key="6">
    <source>
        <dbReference type="Pfam" id="PF01229"/>
    </source>
</evidence>